<evidence type="ECO:0000313" key="1">
    <source>
        <dbReference type="EMBL" id="KAG9227328.1"/>
    </source>
</evidence>
<accession>A0ACB7JBR6</accession>
<comment type="caution">
    <text evidence="1">The sequence shown here is derived from an EMBL/GenBank/DDBJ whole genome shotgun (WGS) entry which is preliminary data.</text>
</comment>
<protein>
    <submittedName>
        <fullName evidence="1">Uncharacterized protein</fullName>
    </submittedName>
</protein>
<dbReference type="EMBL" id="WQMT02000001">
    <property type="protein sequence ID" value="KAG9227328.1"/>
    <property type="molecule type" value="Genomic_DNA"/>
</dbReference>
<reference evidence="1 2" key="1">
    <citation type="journal article" date="2021" name="Appl. Environ. Microbiol.">
        <title>Genetic linkage and physical mapping for an oyster mushroom Pleurotus cornucopiae and QTL analysis for the trait cap color.</title>
        <authorList>
            <person name="Zhang Y."/>
            <person name="Gao W."/>
            <person name="Sonnenberg A."/>
            <person name="Chen Q."/>
            <person name="Zhang J."/>
            <person name="Huang C."/>
        </authorList>
    </citation>
    <scope>NUCLEOTIDE SEQUENCE [LARGE SCALE GENOMIC DNA]</scope>
    <source>
        <strain evidence="1">CCMSSC00406</strain>
    </source>
</reference>
<gene>
    <name evidence="1" type="ORF">CCMSSC00406_0004133</name>
</gene>
<keyword evidence="2" id="KW-1185">Reference proteome</keyword>
<sequence length="454" mass="49631">MNSWLLNTFDSCDPRVLPVCDGGIPPYARQDTPVPEGVLQHGFSPLVNTREPALPDALKFLVHGKSAIDTVYEALCKTNSDNGCSLDNLLDIHTSDESFPIEPNICMSMSNSYETGFIAQPMFDNAVRYDVPQSWPVPPPDIATIPSASYQRSYAGGKRGRERYKEHLQSSPYNRTQRQHAANSEWWYGGDTAYPPPEPPSSLRQSYREDTVAQNPGSQNGASPNGRTFRNRDSGAKVTFDFGLPSPADSTASSNGSSGSSVDSRKSRKHHTDNVRSKAINNARNRLKALFPSRKLVDAEETAVRVCKYILSTRIVPEDEGEVQRWWSNLAPAATSPSESGKAQAGALPEDKDARRRELKRRSDGLRHEATRALNNELRALFGPSGSLVDTMDLESTMRSAFVILALTALAVARPSGAPGDITARATDDNDTIFDWVKANQDKIAKVAAGGPKP</sequence>
<name>A0ACB7JBR6_PLECO</name>
<proteinExistence type="predicted"/>
<dbReference type="Proteomes" id="UP000824881">
    <property type="component" value="Unassembled WGS sequence"/>
</dbReference>
<organism evidence="1 2">
    <name type="scientific">Pleurotus cornucopiae</name>
    <name type="common">Cornucopia mushroom</name>
    <dbReference type="NCBI Taxonomy" id="5321"/>
    <lineage>
        <taxon>Eukaryota</taxon>
        <taxon>Fungi</taxon>
        <taxon>Dikarya</taxon>
        <taxon>Basidiomycota</taxon>
        <taxon>Agaricomycotina</taxon>
        <taxon>Agaricomycetes</taxon>
        <taxon>Agaricomycetidae</taxon>
        <taxon>Agaricales</taxon>
        <taxon>Pleurotineae</taxon>
        <taxon>Pleurotaceae</taxon>
        <taxon>Pleurotus</taxon>
    </lineage>
</organism>
<evidence type="ECO:0000313" key="2">
    <source>
        <dbReference type="Proteomes" id="UP000824881"/>
    </source>
</evidence>